<protein>
    <recommendedName>
        <fullName evidence="9">Tryptophan synthase alpha chain</fullName>
        <ecNumber evidence="9">4.2.1.20</ecNumber>
    </recommendedName>
</protein>
<comment type="function">
    <text evidence="1 9">The alpha subunit is responsible for the aldol cleavage of indoleglycerol phosphate to indole and glyceraldehyde 3-phosphate.</text>
</comment>
<comment type="pathway">
    <text evidence="2 9">Amino-acid biosynthesis; L-tryptophan biosynthesis; L-tryptophan from chorismate: step 5/5.</text>
</comment>
<comment type="caution">
    <text evidence="11">The sequence shown here is derived from an EMBL/GenBank/DDBJ whole genome shotgun (WGS) entry which is preliminary data.</text>
</comment>
<dbReference type="FunFam" id="3.20.20.70:FF:000037">
    <property type="entry name" value="Tryptophan synthase alpha chain"/>
    <property type="match status" value="1"/>
</dbReference>
<dbReference type="NCBIfam" id="TIGR00262">
    <property type="entry name" value="trpA"/>
    <property type="match status" value="1"/>
</dbReference>
<organism evidence="11">
    <name type="scientific">Aquifex aeolicus</name>
    <dbReference type="NCBI Taxonomy" id="63363"/>
    <lineage>
        <taxon>Bacteria</taxon>
        <taxon>Pseudomonadati</taxon>
        <taxon>Aquificota</taxon>
        <taxon>Aquificia</taxon>
        <taxon>Aquificales</taxon>
        <taxon>Aquificaceae</taxon>
        <taxon>Aquifex</taxon>
    </lineage>
</organism>
<evidence type="ECO:0000256" key="1">
    <source>
        <dbReference type="ARBA" id="ARBA00003365"/>
    </source>
</evidence>
<sequence>MGRLTEKLARLRTDGESALVSYLMVGYPSYEVSLKAFYAVLSSGTDILEIGFPFSDPVADGPTIQQAHETALRNGITSRHVFQMAELMRRDFPDVPFLLMTYYNPIFRIGHEKFCTLARESGIDGFLVPDLPPDECEPLRETMHKHGLSLVLLASPTSTEERLKLICGKTDDMVYYVSVTGTTGTRGELPLETLKRRLALYRSLCAKPVVVGFGVSRAEQVREISRLADGVVVGSLLVRLAGERKIEDLSDTVKKFKEATIINRTGG</sequence>
<reference evidence="11" key="1">
    <citation type="journal article" date="2020" name="mSystems">
        <title>Genome- and Community-Level Interaction Insights into Carbon Utilization and Element Cycling Functions of Hydrothermarchaeota in Hydrothermal Sediment.</title>
        <authorList>
            <person name="Zhou Z."/>
            <person name="Liu Y."/>
            <person name="Xu W."/>
            <person name="Pan J."/>
            <person name="Luo Z.H."/>
            <person name="Li M."/>
        </authorList>
    </citation>
    <scope>NUCLEOTIDE SEQUENCE [LARGE SCALE GENOMIC DNA]</scope>
    <source>
        <strain evidence="11">HyVt-501</strain>
    </source>
</reference>
<dbReference type="UniPathway" id="UPA00035">
    <property type="reaction ID" value="UER00044"/>
</dbReference>
<dbReference type="SUPFAM" id="SSF51366">
    <property type="entry name" value="Ribulose-phoshate binding barrel"/>
    <property type="match status" value="1"/>
</dbReference>
<name>A0A7C5Q0L4_AQUAO</name>
<dbReference type="PANTHER" id="PTHR43406:SF1">
    <property type="entry name" value="TRYPTOPHAN SYNTHASE ALPHA CHAIN, CHLOROPLASTIC"/>
    <property type="match status" value="1"/>
</dbReference>
<dbReference type="Gene3D" id="3.20.20.70">
    <property type="entry name" value="Aldolase class I"/>
    <property type="match status" value="1"/>
</dbReference>
<dbReference type="GO" id="GO:0005829">
    <property type="term" value="C:cytosol"/>
    <property type="evidence" value="ECO:0007669"/>
    <property type="project" value="TreeGrafter"/>
</dbReference>
<dbReference type="Pfam" id="PF00290">
    <property type="entry name" value="Trp_syntA"/>
    <property type="match status" value="1"/>
</dbReference>
<comment type="subunit">
    <text evidence="3 9">Tetramer of two alpha and two beta chains.</text>
</comment>
<keyword evidence="4 9" id="KW-0028">Amino-acid biosynthesis</keyword>
<dbReference type="CDD" id="cd04724">
    <property type="entry name" value="Tryptophan_synthase_alpha"/>
    <property type="match status" value="1"/>
</dbReference>
<comment type="similarity">
    <text evidence="9 10">Belongs to the TrpA family.</text>
</comment>
<proteinExistence type="inferred from homology"/>
<dbReference type="HAMAP" id="MF_00131">
    <property type="entry name" value="Trp_synth_alpha"/>
    <property type="match status" value="1"/>
</dbReference>
<dbReference type="InterPro" id="IPR002028">
    <property type="entry name" value="Trp_synthase_suA"/>
</dbReference>
<dbReference type="InterPro" id="IPR011060">
    <property type="entry name" value="RibuloseP-bd_barrel"/>
</dbReference>
<evidence type="ECO:0000256" key="8">
    <source>
        <dbReference type="ARBA" id="ARBA00049047"/>
    </source>
</evidence>
<dbReference type="EMBL" id="DRNB01000323">
    <property type="protein sequence ID" value="HHJ64956.1"/>
    <property type="molecule type" value="Genomic_DNA"/>
</dbReference>
<evidence type="ECO:0000256" key="3">
    <source>
        <dbReference type="ARBA" id="ARBA00011270"/>
    </source>
</evidence>
<dbReference type="PANTHER" id="PTHR43406">
    <property type="entry name" value="TRYPTOPHAN SYNTHASE, ALPHA CHAIN"/>
    <property type="match status" value="1"/>
</dbReference>
<keyword evidence="7 9" id="KW-0456">Lyase</keyword>
<evidence type="ECO:0000256" key="10">
    <source>
        <dbReference type="RuleBase" id="RU003662"/>
    </source>
</evidence>
<dbReference type="Proteomes" id="UP000885792">
    <property type="component" value="Unassembled WGS sequence"/>
</dbReference>
<dbReference type="PROSITE" id="PS00167">
    <property type="entry name" value="TRP_SYNTHASE_ALPHA"/>
    <property type="match status" value="1"/>
</dbReference>
<evidence type="ECO:0000256" key="5">
    <source>
        <dbReference type="ARBA" id="ARBA00022822"/>
    </source>
</evidence>
<feature type="active site" description="Proton acceptor" evidence="9">
    <location>
        <position position="49"/>
    </location>
</feature>
<evidence type="ECO:0000256" key="2">
    <source>
        <dbReference type="ARBA" id="ARBA00004733"/>
    </source>
</evidence>
<keyword evidence="5 9" id="KW-0822">Tryptophan biosynthesis</keyword>
<evidence type="ECO:0000313" key="11">
    <source>
        <dbReference type="EMBL" id="HHJ64956.1"/>
    </source>
</evidence>
<dbReference type="EC" id="4.2.1.20" evidence="9"/>
<keyword evidence="6 9" id="KW-0057">Aromatic amino acid biosynthesis</keyword>
<gene>
    <name evidence="9" type="primary">trpA</name>
    <name evidence="11" type="ORF">ENJ61_08635</name>
</gene>
<dbReference type="GO" id="GO:0004834">
    <property type="term" value="F:tryptophan synthase activity"/>
    <property type="evidence" value="ECO:0007669"/>
    <property type="project" value="UniProtKB-UniRule"/>
</dbReference>
<evidence type="ECO:0000256" key="6">
    <source>
        <dbReference type="ARBA" id="ARBA00023141"/>
    </source>
</evidence>
<evidence type="ECO:0000256" key="4">
    <source>
        <dbReference type="ARBA" id="ARBA00022605"/>
    </source>
</evidence>
<dbReference type="AlphaFoldDB" id="A0A7C5Q0L4"/>
<evidence type="ECO:0000256" key="7">
    <source>
        <dbReference type="ARBA" id="ARBA00023239"/>
    </source>
</evidence>
<dbReference type="InterPro" id="IPR013785">
    <property type="entry name" value="Aldolase_TIM"/>
</dbReference>
<comment type="catalytic activity">
    <reaction evidence="8 9">
        <text>(1S,2R)-1-C-(indol-3-yl)glycerol 3-phosphate + L-serine = D-glyceraldehyde 3-phosphate + L-tryptophan + H2O</text>
        <dbReference type="Rhea" id="RHEA:10532"/>
        <dbReference type="ChEBI" id="CHEBI:15377"/>
        <dbReference type="ChEBI" id="CHEBI:33384"/>
        <dbReference type="ChEBI" id="CHEBI:57912"/>
        <dbReference type="ChEBI" id="CHEBI:58866"/>
        <dbReference type="ChEBI" id="CHEBI:59776"/>
        <dbReference type="EC" id="4.2.1.20"/>
    </reaction>
</comment>
<accession>A0A7C5Q0L4</accession>
<evidence type="ECO:0000256" key="9">
    <source>
        <dbReference type="HAMAP-Rule" id="MF_00131"/>
    </source>
</evidence>
<dbReference type="InterPro" id="IPR018204">
    <property type="entry name" value="Trp_synthase_alpha_AS"/>
</dbReference>
<feature type="active site" description="Proton acceptor" evidence="9">
    <location>
        <position position="60"/>
    </location>
</feature>